<keyword evidence="2" id="KW-1185">Reference proteome</keyword>
<name>A0A8J4ELK9_9ACTN</name>
<dbReference type="RefSeq" id="WP_207123319.1">
    <property type="nucleotide sequence ID" value="NZ_BOPO01000008.1"/>
</dbReference>
<dbReference type="Proteomes" id="UP000614996">
    <property type="component" value="Unassembled WGS sequence"/>
</dbReference>
<accession>A0A8J4ELK9</accession>
<sequence>MGTRRSISRDIDELIASIPKPGASAEERAAYYDLKARVSERIATEPNELGADAAEAAEMARRARGEAARLRGGDR</sequence>
<evidence type="ECO:0000313" key="2">
    <source>
        <dbReference type="Proteomes" id="UP000614996"/>
    </source>
</evidence>
<proteinExistence type="predicted"/>
<gene>
    <name evidence="1" type="ORF">NUM_09730</name>
</gene>
<dbReference type="EMBL" id="BOPO01000008">
    <property type="protein sequence ID" value="GIL25719.1"/>
    <property type="molecule type" value="Genomic_DNA"/>
</dbReference>
<protein>
    <submittedName>
        <fullName evidence="1">Uncharacterized protein</fullName>
    </submittedName>
</protein>
<evidence type="ECO:0000313" key="1">
    <source>
        <dbReference type="EMBL" id="GIL25719.1"/>
    </source>
</evidence>
<organism evidence="1 2">
    <name type="scientific">Actinocatenispora comari</name>
    <dbReference type="NCBI Taxonomy" id="2807577"/>
    <lineage>
        <taxon>Bacteria</taxon>
        <taxon>Bacillati</taxon>
        <taxon>Actinomycetota</taxon>
        <taxon>Actinomycetes</taxon>
        <taxon>Micromonosporales</taxon>
        <taxon>Micromonosporaceae</taxon>
        <taxon>Actinocatenispora</taxon>
    </lineage>
</organism>
<reference evidence="2" key="1">
    <citation type="journal article" date="2021" name="Int. J. Syst. Evol. Microbiol.">
        <title>Actinocatenispora comari sp. nov., an endophytic actinomycete isolated from aerial parts of Comarum salesowianum.</title>
        <authorList>
            <person name="Oyunbileg N."/>
            <person name="Iizaka Y."/>
            <person name="Hamada M."/>
            <person name="Davaapurev B.O."/>
            <person name="Fukumoto A."/>
            <person name="Tsetseg B."/>
            <person name="Kato F."/>
            <person name="Tamura T."/>
            <person name="Batkhuu J."/>
            <person name="Anzai Y."/>
        </authorList>
    </citation>
    <scope>NUCLEOTIDE SEQUENCE [LARGE SCALE GENOMIC DNA]</scope>
    <source>
        <strain evidence="2">NUM-2625</strain>
    </source>
</reference>
<comment type="caution">
    <text evidence="1">The sequence shown here is derived from an EMBL/GenBank/DDBJ whole genome shotgun (WGS) entry which is preliminary data.</text>
</comment>
<dbReference type="AlphaFoldDB" id="A0A8J4ELK9"/>